<evidence type="ECO:0000256" key="4">
    <source>
        <dbReference type="ARBA" id="ARBA00022777"/>
    </source>
</evidence>
<dbReference type="InterPro" id="IPR011009">
    <property type="entry name" value="Kinase-like_dom_sf"/>
</dbReference>
<dbReference type="InterPro" id="IPR000719">
    <property type="entry name" value="Prot_kinase_dom"/>
</dbReference>
<dbReference type="STRING" id="1714354.BLL40_12485"/>
<evidence type="ECO:0000256" key="3">
    <source>
        <dbReference type="ARBA" id="ARBA00022741"/>
    </source>
</evidence>
<dbReference type="Gene3D" id="1.10.510.10">
    <property type="entry name" value="Transferase(Phosphotransferase) domain 1"/>
    <property type="match status" value="1"/>
</dbReference>
<proteinExistence type="predicted"/>
<protein>
    <recommendedName>
        <fullName evidence="1">non-specific serine/threonine protein kinase</fullName>
        <ecNumber evidence="1">2.7.11.1</ecNumber>
    </recommendedName>
</protein>
<dbReference type="PANTHER" id="PTHR43289">
    <property type="entry name" value="MITOGEN-ACTIVATED PROTEIN KINASE KINASE KINASE 20-RELATED"/>
    <property type="match status" value="1"/>
</dbReference>
<comment type="caution">
    <text evidence="7">The sequence shown here is derived from an EMBL/GenBank/DDBJ whole genome shotgun (WGS) entry which is preliminary data.</text>
</comment>
<sequence>MILFRLGDVLADRYQLAKKISQGGMGAVWLAEDKVLNRTVAIKTVNQNMLEINDRAFKVFNDEANIGAGLLGHPNVVTVLDYGIHHVAKMEQAPFMVMEYIDGINALTFINQTKAVIDEETYYYISLLIASKICMAIDYAHKKRIFHRDIKPLNVFISKYGFIKVGDFGLSRFFDEFTRTHTVSQFSSPSYSAPEQWKGESYEEKTDIYQLGCTLYHLFTGQRIFEKPIPALIYAHLNECPIPPKNFCFYMPEELSNVIIEMVSKEGIDRPSLWQLNDILAKELHKNFNISITVDKDDYKKIDIVCEVTDASGDSLKYGSETIITFSDFNEVLSEALQLILNDITTIHITALDEMT</sequence>
<dbReference type="EC" id="2.7.11.1" evidence="1"/>
<evidence type="ECO:0000256" key="1">
    <source>
        <dbReference type="ARBA" id="ARBA00012513"/>
    </source>
</evidence>
<evidence type="ECO:0000256" key="5">
    <source>
        <dbReference type="ARBA" id="ARBA00022840"/>
    </source>
</evidence>
<dbReference type="RefSeq" id="WP_073712234.1">
    <property type="nucleotide sequence ID" value="NZ_MRWQ01000010.1"/>
</dbReference>
<keyword evidence="2" id="KW-0808">Transferase</keyword>
<dbReference type="OrthoDB" id="9788659at2"/>
<dbReference type="PROSITE" id="PS50011">
    <property type="entry name" value="PROTEIN_KINASE_DOM"/>
    <property type="match status" value="1"/>
</dbReference>
<dbReference type="PANTHER" id="PTHR43289:SF6">
    <property type="entry name" value="SERINE_THREONINE-PROTEIN KINASE NEKL-3"/>
    <property type="match status" value="1"/>
</dbReference>
<dbReference type="Gene3D" id="3.30.200.20">
    <property type="entry name" value="Phosphorylase Kinase, domain 1"/>
    <property type="match status" value="1"/>
</dbReference>
<dbReference type="SMART" id="SM00220">
    <property type="entry name" value="S_TKc"/>
    <property type="match status" value="1"/>
</dbReference>
<evidence type="ECO:0000259" key="6">
    <source>
        <dbReference type="PROSITE" id="PS50011"/>
    </source>
</evidence>
<dbReference type="PROSITE" id="PS00108">
    <property type="entry name" value="PROTEIN_KINASE_ST"/>
    <property type="match status" value="1"/>
</dbReference>
<dbReference type="GO" id="GO:0004674">
    <property type="term" value="F:protein serine/threonine kinase activity"/>
    <property type="evidence" value="ECO:0007669"/>
    <property type="project" value="UniProtKB-EC"/>
</dbReference>
<name>A0A1Q5P1P8_9BACI</name>
<dbReference type="EMBL" id="MRWQ01000010">
    <property type="protein sequence ID" value="OKL36136.1"/>
    <property type="molecule type" value="Genomic_DNA"/>
</dbReference>
<dbReference type="Proteomes" id="UP000186524">
    <property type="component" value="Unassembled WGS sequence"/>
</dbReference>
<evidence type="ECO:0000313" key="8">
    <source>
        <dbReference type="Proteomes" id="UP000186524"/>
    </source>
</evidence>
<dbReference type="CDD" id="cd14014">
    <property type="entry name" value="STKc_PknB_like"/>
    <property type="match status" value="1"/>
</dbReference>
<dbReference type="Pfam" id="PF00069">
    <property type="entry name" value="Pkinase"/>
    <property type="match status" value="1"/>
</dbReference>
<accession>A0A1Q5P1P8</accession>
<keyword evidence="3" id="KW-0547">Nucleotide-binding</keyword>
<gene>
    <name evidence="7" type="ORF">BLL40_12485</name>
</gene>
<feature type="domain" description="Protein kinase" evidence="6">
    <location>
        <begin position="14"/>
        <end position="288"/>
    </location>
</feature>
<keyword evidence="8" id="KW-1185">Reference proteome</keyword>
<dbReference type="AlphaFoldDB" id="A0A1Q5P1P8"/>
<organism evidence="7 8">
    <name type="scientific">Domibacillus mangrovi</name>
    <dbReference type="NCBI Taxonomy" id="1714354"/>
    <lineage>
        <taxon>Bacteria</taxon>
        <taxon>Bacillati</taxon>
        <taxon>Bacillota</taxon>
        <taxon>Bacilli</taxon>
        <taxon>Bacillales</taxon>
        <taxon>Bacillaceae</taxon>
        <taxon>Domibacillus</taxon>
    </lineage>
</organism>
<reference evidence="7 8" key="1">
    <citation type="submission" date="2016-12" db="EMBL/GenBank/DDBJ databases">
        <title>Domibacillus sp. SAOS 44 whole genome sequencing.</title>
        <authorList>
            <person name="Verma A."/>
            <person name="Krishnamurthi S."/>
        </authorList>
    </citation>
    <scope>NUCLEOTIDE SEQUENCE [LARGE SCALE GENOMIC DNA]</scope>
    <source>
        <strain evidence="7 8">SAOS 44</strain>
    </source>
</reference>
<dbReference type="SUPFAM" id="SSF56112">
    <property type="entry name" value="Protein kinase-like (PK-like)"/>
    <property type="match status" value="1"/>
</dbReference>
<dbReference type="InterPro" id="IPR008271">
    <property type="entry name" value="Ser/Thr_kinase_AS"/>
</dbReference>
<keyword evidence="4" id="KW-0418">Kinase</keyword>
<evidence type="ECO:0000256" key="2">
    <source>
        <dbReference type="ARBA" id="ARBA00022679"/>
    </source>
</evidence>
<keyword evidence="5" id="KW-0067">ATP-binding</keyword>
<evidence type="ECO:0000313" key="7">
    <source>
        <dbReference type="EMBL" id="OKL36136.1"/>
    </source>
</evidence>
<dbReference type="GO" id="GO:0005524">
    <property type="term" value="F:ATP binding"/>
    <property type="evidence" value="ECO:0007669"/>
    <property type="project" value="UniProtKB-KW"/>
</dbReference>